<dbReference type="PANTHER" id="PTHR43798">
    <property type="entry name" value="MONOACYLGLYCEROL LIPASE"/>
    <property type="match status" value="1"/>
</dbReference>
<keyword evidence="1" id="KW-1133">Transmembrane helix</keyword>
<dbReference type="EMBL" id="QVLU01000001">
    <property type="protein sequence ID" value="RGE74670.1"/>
    <property type="molecule type" value="Genomic_DNA"/>
</dbReference>
<gene>
    <name evidence="3" type="ORF">DWY69_01555</name>
</gene>
<keyword evidence="3" id="KW-0378">Hydrolase</keyword>
<dbReference type="InterPro" id="IPR000073">
    <property type="entry name" value="AB_hydrolase_1"/>
</dbReference>
<dbReference type="Gene3D" id="3.40.50.1820">
    <property type="entry name" value="alpha/beta hydrolase"/>
    <property type="match status" value="1"/>
</dbReference>
<feature type="domain" description="AB hydrolase-1" evidence="2">
    <location>
        <begin position="136"/>
        <end position="403"/>
    </location>
</feature>
<name>A0A3E3J5M7_9FIRM</name>
<keyword evidence="1" id="KW-0812">Transmembrane</keyword>
<proteinExistence type="predicted"/>
<evidence type="ECO:0000256" key="1">
    <source>
        <dbReference type="SAM" id="Phobius"/>
    </source>
</evidence>
<dbReference type="RefSeq" id="WP_025489114.1">
    <property type="nucleotide sequence ID" value="NZ_JBKVAZ010000015.1"/>
</dbReference>
<evidence type="ECO:0000313" key="3">
    <source>
        <dbReference type="EMBL" id="RGE74670.1"/>
    </source>
</evidence>
<evidence type="ECO:0000313" key="4">
    <source>
        <dbReference type="Proteomes" id="UP000261166"/>
    </source>
</evidence>
<dbReference type="PANTHER" id="PTHR43798:SF33">
    <property type="entry name" value="HYDROLASE, PUTATIVE (AFU_ORTHOLOGUE AFUA_2G14860)-RELATED"/>
    <property type="match status" value="1"/>
</dbReference>
<protein>
    <submittedName>
        <fullName evidence="3">Alpha/beta fold hydrolase</fullName>
    </submittedName>
</protein>
<organism evidence="3 4">
    <name type="scientific">Eisenbergiella massiliensis</name>
    <dbReference type="NCBI Taxonomy" id="1720294"/>
    <lineage>
        <taxon>Bacteria</taxon>
        <taxon>Bacillati</taxon>
        <taxon>Bacillota</taxon>
        <taxon>Clostridia</taxon>
        <taxon>Lachnospirales</taxon>
        <taxon>Lachnospiraceae</taxon>
        <taxon>Eisenbergiella</taxon>
    </lineage>
</organism>
<dbReference type="SUPFAM" id="SSF53474">
    <property type="entry name" value="alpha/beta-Hydrolases"/>
    <property type="match status" value="1"/>
</dbReference>
<feature type="transmembrane region" description="Helical" evidence="1">
    <location>
        <begin position="7"/>
        <end position="31"/>
    </location>
</feature>
<dbReference type="InterPro" id="IPR050266">
    <property type="entry name" value="AB_hydrolase_sf"/>
</dbReference>
<sequence>MKFLKGFLNIAVGVVFTLVAVLLALISFSVLVYPTNAYVAVIISLALVFIAMFFLNKLRRKLFKLAHKQIPLNAIITTAVLAVVMVAIFWIPAKTFESTGTTVAGYGFEPEYITIHTGDEIAVYVHKPVASNGQDPILFVVGGPGGYPSHSTKLYLDEYAKLGYTVYTYDPIGCGKSPLPKETSAYSMTHEVEVINDIMKHYNMEQVNLIASSYGGNVVARFIEQYPAQVNAYLSVDTAPIYSMEVNYPGQENDMDFMNTVEDVRRNPLVAEPAQITDYTSPRELARFLYGMNLMKLMGKNDIPYGSYEEYDYMISLIVSTATNSFTEGGKPTRHMNFLSNILNTASLESSPDFTENLKGKNTPPVLVVQPEFGIVPWQIHYQYGEYFDNVKFVTAPKSGHDVWKTEIGKDILVRNGDALFRGEVIPDEYTSTENPFPPTSDGAKK</sequence>
<reference evidence="3 4" key="1">
    <citation type="submission" date="2018-08" db="EMBL/GenBank/DDBJ databases">
        <title>A genome reference for cultivated species of the human gut microbiota.</title>
        <authorList>
            <person name="Zou Y."/>
            <person name="Xue W."/>
            <person name="Luo G."/>
        </authorList>
    </citation>
    <scope>NUCLEOTIDE SEQUENCE [LARGE SCALE GENOMIC DNA]</scope>
    <source>
        <strain evidence="3 4">AF26-4BH</strain>
    </source>
</reference>
<feature type="transmembrane region" description="Helical" evidence="1">
    <location>
        <begin position="37"/>
        <end position="58"/>
    </location>
</feature>
<dbReference type="AlphaFoldDB" id="A0A3E3J5M7"/>
<dbReference type="Pfam" id="PF00561">
    <property type="entry name" value="Abhydrolase_1"/>
    <property type="match status" value="1"/>
</dbReference>
<dbReference type="GO" id="GO:0016020">
    <property type="term" value="C:membrane"/>
    <property type="evidence" value="ECO:0007669"/>
    <property type="project" value="TreeGrafter"/>
</dbReference>
<evidence type="ECO:0000259" key="2">
    <source>
        <dbReference type="Pfam" id="PF00561"/>
    </source>
</evidence>
<dbReference type="InterPro" id="IPR029058">
    <property type="entry name" value="AB_hydrolase_fold"/>
</dbReference>
<accession>A0A3E3J5M7</accession>
<dbReference type="GO" id="GO:0016787">
    <property type="term" value="F:hydrolase activity"/>
    <property type="evidence" value="ECO:0007669"/>
    <property type="project" value="UniProtKB-KW"/>
</dbReference>
<dbReference type="Proteomes" id="UP000261166">
    <property type="component" value="Unassembled WGS sequence"/>
</dbReference>
<dbReference type="OrthoDB" id="9775557at2"/>
<comment type="caution">
    <text evidence="3">The sequence shown here is derived from an EMBL/GenBank/DDBJ whole genome shotgun (WGS) entry which is preliminary data.</text>
</comment>
<feature type="transmembrane region" description="Helical" evidence="1">
    <location>
        <begin position="70"/>
        <end position="91"/>
    </location>
</feature>
<keyword evidence="1" id="KW-0472">Membrane</keyword>